<reference evidence="2" key="1">
    <citation type="submission" date="2020-09" db="EMBL/GenBank/DDBJ databases">
        <authorList>
            <person name="Kikuchi T."/>
        </authorList>
    </citation>
    <scope>NUCLEOTIDE SEQUENCE</scope>
    <source>
        <strain evidence="2">SH1</strain>
    </source>
</reference>
<evidence type="ECO:0000313" key="2">
    <source>
        <dbReference type="EMBL" id="CAD5219968.1"/>
    </source>
</evidence>
<dbReference type="InterPro" id="IPR005301">
    <property type="entry name" value="MOB_kinase_act_fam"/>
</dbReference>
<feature type="binding site" evidence="1">
    <location>
        <position position="70"/>
    </location>
    <ligand>
        <name>Zn(2+)</name>
        <dbReference type="ChEBI" id="CHEBI:29105"/>
    </ligand>
</feature>
<dbReference type="EMBL" id="CAJFDH010000004">
    <property type="protein sequence ID" value="CAD5219968.1"/>
    <property type="molecule type" value="Genomic_DNA"/>
</dbReference>
<comment type="caution">
    <text evidence="2">The sequence shown here is derived from an EMBL/GenBank/DDBJ whole genome shotgun (WGS) entry which is preliminary data.</text>
</comment>
<sequence length="203" mass="23640">MSQSTSRRLTREDSSRNELLKHASCTLGSGSLREAVKLPAGEDLSEWLATNIVDFFNQINLLYGMVSEDCTNESCPKMTAGNGVEYYWSDNGRTLSCSARYYIDYTLSYVQDELDDENTFPSQIGRPFPSNFFQITQTIMRRLFRIYAHVYHEHFNYIQKLKAVEHVNTSFKHFMLFVQEFKMISPEHTEPLHELIQEIVPQK</sequence>
<dbReference type="Proteomes" id="UP000614601">
    <property type="component" value="Unassembled WGS sequence"/>
</dbReference>
<gene>
    <name evidence="2" type="ORF">BOKJ2_LOCUS8709</name>
</gene>
<evidence type="ECO:0000256" key="1">
    <source>
        <dbReference type="PIRSR" id="PIRSR605301-1"/>
    </source>
</evidence>
<dbReference type="EMBL" id="CAJFCW020000004">
    <property type="protein sequence ID" value="CAG9113086.1"/>
    <property type="molecule type" value="Genomic_DNA"/>
</dbReference>
<keyword evidence="1" id="KW-0479">Metal-binding</keyword>
<proteinExistence type="predicted"/>
<name>A0A811KTP0_9BILA</name>
<dbReference type="Gene3D" id="1.20.140.30">
    <property type="entry name" value="MOB kinase activator"/>
    <property type="match status" value="1"/>
</dbReference>
<dbReference type="InterPro" id="IPR036703">
    <property type="entry name" value="MOB_kinase_act_sf"/>
</dbReference>
<keyword evidence="3" id="KW-1185">Reference proteome</keyword>
<feature type="binding site" evidence="1">
    <location>
        <position position="149"/>
    </location>
    <ligand>
        <name>Zn(2+)</name>
        <dbReference type="ChEBI" id="CHEBI:29105"/>
    </ligand>
</feature>
<feature type="binding site" evidence="1">
    <location>
        <position position="154"/>
    </location>
    <ligand>
        <name>Zn(2+)</name>
        <dbReference type="ChEBI" id="CHEBI:29105"/>
    </ligand>
</feature>
<dbReference type="AlphaFoldDB" id="A0A811KTP0"/>
<feature type="binding site" evidence="1">
    <location>
        <position position="75"/>
    </location>
    <ligand>
        <name>Zn(2+)</name>
        <dbReference type="ChEBI" id="CHEBI:29105"/>
    </ligand>
</feature>
<dbReference type="OrthoDB" id="8170117at2759"/>
<dbReference type="SUPFAM" id="SSF101152">
    <property type="entry name" value="Mob1/phocein"/>
    <property type="match status" value="1"/>
</dbReference>
<dbReference type="SMART" id="SM01388">
    <property type="entry name" value="Mob1_phocein"/>
    <property type="match status" value="1"/>
</dbReference>
<dbReference type="Proteomes" id="UP000783686">
    <property type="component" value="Unassembled WGS sequence"/>
</dbReference>
<dbReference type="Pfam" id="PF03637">
    <property type="entry name" value="Mob1_phocein"/>
    <property type="match status" value="1"/>
</dbReference>
<accession>A0A811KTP0</accession>
<evidence type="ECO:0000313" key="3">
    <source>
        <dbReference type="Proteomes" id="UP000614601"/>
    </source>
</evidence>
<protein>
    <submittedName>
        <fullName evidence="2">Uncharacterized protein</fullName>
    </submittedName>
</protein>
<organism evidence="2 3">
    <name type="scientific">Bursaphelenchus okinawaensis</name>
    <dbReference type="NCBI Taxonomy" id="465554"/>
    <lineage>
        <taxon>Eukaryota</taxon>
        <taxon>Metazoa</taxon>
        <taxon>Ecdysozoa</taxon>
        <taxon>Nematoda</taxon>
        <taxon>Chromadorea</taxon>
        <taxon>Rhabditida</taxon>
        <taxon>Tylenchina</taxon>
        <taxon>Tylenchomorpha</taxon>
        <taxon>Aphelenchoidea</taxon>
        <taxon>Aphelenchoididae</taxon>
        <taxon>Bursaphelenchus</taxon>
    </lineage>
</organism>
<dbReference type="PANTHER" id="PTHR22599">
    <property type="entry name" value="MPS ONE BINDER KINASE ACTIVATOR-LIKE MOB"/>
    <property type="match status" value="1"/>
</dbReference>
<keyword evidence="1" id="KW-0862">Zinc</keyword>